<dbReference type="Pfam" id="PF15136">
    <property type="entry name" value="UPF0449"/>
    <property type="match status" value="1"/>
</dbReference>
<dbReference type="Ensembl" id="ENSMFAT00000061345.2">
    <property type="protein sequence ID" value="ENSMFAP00000012981.2"/>
    <property type="gene ID" value="ENSMFAG00000027143.2"/>
</dbReference>
<name>A0A2K5UKQ5_MACFA</name>
<accession>A0A2K5UKQ5</accession>
<evidence type="ECO:0000313" key="4">
    <source>
        <dbReference type="Ensembl" id="ENSMFAP00000012981.2"/>
    </source>
</evidence>
<evidence type="ECO:0000256" key="1">
    <source>
        <dbReference type="ARBA" id="ARBA00006137"/>
    </source>
</evidence>
<reference evidence="4" key="2">
    <citation type="submission" date="2025-08" db="UniProtKB">
        <authorList>
            <consortium name="Ensembl"/>
        </authorList>
    </citation>
    <scope>IDENTIFICATION</scope>
</reference>
<dbReference type="GeneTree" id="ENSGT00390000007991"/>
<evidence type="ECO:0000256" key="2">
    <source>
        <dbReference type="SAM" id="Coils"/>
    </source>
</evidence>
<reference evidence="4 5" key="1">
    <citation type="submission" date="2013-03" db="EMBL/GenBank/DDBJ databases">
        <authorList>
            <person name="Warren W."/>
            <person name="Wilson R.K."/>
        </authorList>
    </citation>
    <scope>NUCLEOTIDE SEQUENCE</scope>
</reference>
<proteinExistence type="inferred from homology"/>
<sequence>MSGGPAREEAGSACDVIGDGAVLRPEAEVAASQTLWAGVPSPEMGSKTKKRVLLPTRPAPPTVEQILEDVRGAPAEDPVFTTLAPEDPPLPFRMMEDAEAPGEQLYQQSRAYVAANQRLQQAGDALRQRCELLRRAGEDLEREVAQMKQAALPGGGDCLLRLTSRGPQAWAVHEVACARAFPRGPLAPDAFMGSQPGWVSDTGTPPDAGAAVHPSSHSCQVGGTHPAGSVLRDLRAHWGLEEDKDLTALLRFCPRLTVAMLCGGAPGSRRHLLPPGGRHSPAHF</sequence>
<keyword evidence="2" id="KW-0175">Coiled coil</keyword>
<reference evidence="4" key="3">
    <citation type="submission" date="2025-09" db="UniProtKB">
        <authorList>
            <consortium name="Ensembl"/>
        </authorList>
    </citation>
    <scope>IDENTIFICATION</scope>
</reference>
<evidence type="ECO:0000256" key="3">
    <source>
        <dbReference type="SAM" id="MobiDB-lite"/>
    </source>
</evidence>
<feature type="region of interest" description="Disordered" evidence="3">
    <location>
        <begin position="38"/>
        <end position="61"/>
    </location>
</feature>
<dbReference type="Proteomes" id="UP000233100">
    <property type="component" value="Chromosome 19"/>
</dbReference>
<dbReference type="VEuPathDB" id="HostDB:ENSMFAG00000027143"/>
<dbReference type="Bgee" id="ENSMFAG00000027143">
    <property type="expression patterns" value="Expressed in skeletal muscle tissue and 13 other cell types or tissues"/>
</dbReference>
<comment type="similarity">
    <text evidence="1">Belongs to the UPF0449 family.</text>
</comment>
<organism evidence="4 5">
    <name type="scientific">Macaca fascicularis</name>
    <name type="common">Crab-eating macaque</name>
    <name type="synonym">Cynomolgus monkey</name>
    <dbReference type="NCBI Taxonomy" id="9541"/>
    <lineage>
        <taxon>Eukaryota</taxon>
        <taxon>Metazoa</taxon>
        <taxon>Chordata</taxon>
        <taxon>Craniata</taxon>
        <taxon>Vertebrata</taxon>
        <taxon>Euteleostomi</taxon>
        <taxon>Mammalia</taxon>
        <taxon>Eutheria</taxon>
        <taxon>Euarchontoglires</taxon>
        <taxon>Primates</taxon>
        <taxon>Haplorrhini</taxon>
        <taxon>Catarrhini</taxon>
        <taxon>Cercopithecidae</taxon>
        <taxon>Cercopithecinae</taxon>
        <taxon>Macaca</taxon>
    </lineage>
</organism>
<dbReference type="AlphaFoldDB" id="A0A2K5UKQ5"/>
<feature type="coiled-coil region" evidence="2">
    <location>
        <begin position="116"/>
        <end position="150"/>
    </location>
</feature>
<protein>
    <submittedName>
        <fullName evidence="4">Uncharacterized protein</fullName>
    </submittedName>
</protein>
<evidence type="ECO:0000313" key="5">
    <source>
        <dbReference type="Proteomes" id="UP000233100"/>
    </source>
</evidence>
<keyword evidence="5" id="KW-1185">Reference proteome</keyword>
<dbReference type="InterPro" id="IPR028227">
    <property type="entry name" value="UPF0449"/>
</dbReference>
<dbReference type="PANTHER" id="PTHR34766:SF1">
    <property type="entry name" value="UPF0449 PROTEIN C19ORF25"/>
    <property type="match status" value="1"/>
</dbReference>
<dbReference type="PANTHER" id="PTHR34766">
    <property type="entry name" value="UPF0449 PROTEIN C19ORF25"/>
    <property type="match status" value="1"/>
</dbReference>